<evidence type="ECO:0000313" key="2">
    <source>
        <dbReference type="EMBL" id="KAA0997845.1"/>
    </source>
</evidence>
<dbReference type="InterPro" id="IPR010406">
    <property type="entry name" value="DUF1003"/>
</dbReference>
<gene>
    <name evidence="2" type="ORF">FVF58_47205</name>
</gene>
<reference evidence="2 3" key="1">
    <citation type="submission" date="2019-08" db="EMBL/GenBank/DDBJ databases">
        <title>Paraburkholderia sp. DCY113.</title>
        <authorList>
            <person name="Kang J."/>
        </authorList>
    </citation>
    <scope>NUCLEOTIDE SEQUENCE [LARGE SCALE GENOMIC DNA]</scope>
    <source>
        <strain evidence="2 3">DCY113</strain>
    </source>
</reference>
<dbReference type="RefSeq" id="WP_149676407.1">
    <property type="nucleotide sequence ID" value="NZ_VTUZ01000071.1"/>
</dbReference>
<dbReference type="AlphaFoldDB" id="A0A5B0G5B8"/>
<proteinExistence type="predicted"/>
<feature type="transmembrane region" description="Helical" evidence="1">
    <location>
        <begin position="99"/>
        <end position="119"/>
    </location>
</feature>
<accession>A0A5B0G5B8</accession>
<evidence type="ECO:0000313" key="3">
    <source>
        <dbReference type="Proteomes" id="UP000325273"/>
    </source>
</evidence>
<comment type="caution">
    <text evidence="2">The sequence shown here is derived from an EMBL/GenBank/DDBJ whole genome shotgun (WGS) entry which is preliminary data.</text>
</comment>
<dbReference type="PANTHER" id="PTHR41386">
    <property type="entry name" value="INTEGRAL MEMBRANE PROTEIN-RELATED"/>
    <property type="match status" value="1"/>
</dbReference>
<feature type="transmembrane region" description="Helical" evidence="1">
    <location>
        <begin position="58"/>
        <end position="79"/>
    </location>
</feature>
<organism evidence="2 3">
    <name type="scientific">Paraburkholderia panacisoli</name>
    <dbReference type="NCBI Taxonomy" id="2603818"/>
    <lineage>
        <taxon>Bacteria</taxon>
        <taxon>Pseudomonadati</taxon>
        <taxon>Pseudomonadota</taxon>
        <taxon>Betaproteobacteria</taxon>
        <taxon>Burkholderiales</taxon>
        <taxon>Burkholderiaceae</taxon>
        <taxon>Paraburkholderia</taxon>
    </lineage>
</organism>
<dbReference type="EMBL" id="VTUZ01000071">
    <property type="protein sequence ID" value="KAA0997845.1"/>
    <property type="molecule type" value="Genomic_DNA"/>
</dbReference>
<dbReference type="Pfam" id="PF06210">
    <property type="entry name" value="DUF1003"/>
    <property type="match status" value="1"/>
</dbReference>
<keyword evidence="3" id="KW-1185">Reference proteome</keyword>
<evidence type="ECO:0000256" key="1">
    <source>
        <dbReference type="SAM" id="Phobius"/>
    </source>
</evidence>
<keyword evidence="1" id="KW-1133">Transmembrane helix</keyword>
<keyword evidence="1" id="KW-0812">Transmembrane</keyword>
<keyword evidence="1" id="KW-0472">Membrane</keyword>
<dbReference type="Proteomes" id="UP000325273">
    <property type="component" value="Unassembled WGS sequence"/>
</dbReference>
<protein>
    <submittedName>
        <fullName evidence="2">DUF1003 domain-containing protein</fullName>
    </submittedName>
</protein>
<sequence>MQKPAELAEKFFGVPYEALDERAKNVARLIAERKHVARDSAKELDAAMTRGQRAADAVAAFGGSWIFITCFIAIMIVWVGLNSLILAKYSKTFDPYPYILLNLFLSMLAAIQAPIILMAQNRQSYKDRISAEHDYEINLKAELEIMLLHDKVDILRDKQWTELLTIQKEQMDALKNLLISSRTSGDKTSQSPAA</sequence>
<name>A0A5B0G5B8_9BURK</name>
<dbReference type="PANTHER" id="PTHR41386:SF1">
    <property type="entry name" value="MEMBRANE PROTEIN"/>
    <property type="match status" value="1"/>
</dbReference>